<dbReference type="RefSeq" id="WP_064804291.1">
    <property type="nucleotide sequence ID" value="NZ_CP016022.1"/>
</dbReference>
<dbReference type="GeneID" id="61526701"/>
<gene>
    <name evidence="1" type="ORF">A9Y76_11815</name>
</gene>
<protein>
    <submittedName>
        <fullName evidence="1">Uncharacterized protein</fullName>
    </submittedName>
</protein>
<dbReference type="AlphaFoldDB" id="A0A191ZYH2"/>
<keyword evidence="2" id="KW-1185">Reference proteome</keyword>
<accession>A0A191ZYH2</accession>
<dbReference type="EMBL" id="CP016022">
    <property type="protein sequence ID" value="ANJ73117.1"/>
    <property type="molecule type" value="Genomic_DNA"/>
</dbReference>
<sequence>MNKNELHEIGKQSISRFKDMELINPRYAVELELDFWEQEIFPLCQQYGVPKYQFVLEEILMKVGFVNLTVDKLYDTVRRVRSKRTKADVTSGLPNPLEQASKPITSPIDTTSLVGVSQPRAVPGGASPTPMVEVDWKWAEELKRLNSGGDDWTEQDEKIWAYVMQICAENNINIKTEFWKFNKIIESGTIKRVIGEIRSKRENVGFEL</sequence>
<name>A0A191ZYH2_9RALS</name>
<dbReference type="Proteomes" id="UP000078572">
    <property type="component" value="Chromosome 1"/>
</dbReference>
<dbReference type="OrthoDB" id="9861056at2"/>
<evidence type="ECO:0000313" key="1">
    <source>
        <dbReference type="EMBL" id="ANJ73117.1"/>
    </source>
</evidence>
<proteinExistence type="predicted"/>
<evidence type="ECO:0000313" key="2">
    <source>
        <dbReference type="Proteomes" id="UP000078572"/>
    </source>
</evidence>
<organism evidence="1 2">
    <name type="scientific">Ralstonia insidiosa</name>
    <dbReference type="NCBI Taxonomy" id="190721"/>
    <lineage>
        <taxon>Bacteria</taxon>
        <taxon>Pseudomonadati</taxon>
        <taxon>Pseudomonadota</taxon>
        <taxon>Betaproteobacteria</taxon>
        <taxon>Burkholderiales</taxon>
        <taxon>Burkholderiaceae</taxon>
        <taxon>Ralstonia</taxon>
    </lineage>
</organism>
<reference evidence="2" key="1">
    <citation type="submission" date="2016-06" db="EMBL/GenBank/DDBJ databases">
        <authorList>
            <person name="Xu Y."/>
            <person name="Nagy A."/>
            <person name="Yan X."/>
            <person name="Kim S.W."/>
            <person name="Haley B."/>
            <person name="Liu N.T."/>
            <person name="Nou X."/>
        </authorList>
    </citation>
    <scope>NUCLEOTIDE SEQUENCE [LARGE SCALE GENOMIC DNA]</scope>
    <source>
        <strain evidence="2">ATCC 49129</strain>
    </source>
</reference>